<sequence length="658" mass="72967">MSARSRFIPDARLSEDKRHASFIPRSRDRRSLLHPFRSFRRKRLILVIVAISLLYLFFKHMPTDVPTAAQRYDARFGGLHPLRAGAQHFLQQDAGAKVTGEGYNGPIKFRELGKSLHYNPLLYPALGNVMFVVSRMDSIARLLPVACSMAQQNRTVVQLAFMGRDMPAWDKVLSLNGIAQEDCKLYVHDARPDFAVQSSSARLAIAAQASLDHVHSASPLSAILIGSGEFEDDWLMKAISDKSHLLGLSVITIPSGGVSGISWLSSLDASSLGHFGHVQIDIVIHVQPESATSVIRLLRSIQAADYSGWNKPRIIVELPPSPDSFLMNYLSRFKWPSEGPSGGSKLILRHRVNTSPLKPAQAATWVVESFYPSISVASHALILSPEVELSRGYYHYVMYTLLEYRYGSQHPDLVETAIGIALHLPDQTPDQKTPAPWRAAGETHAMTLWQVPDSKAAIYLGERWVELHYFLGQRLEKDAEMSKRIKDAEVMSPESPAWVQTMMEMMKARNYYMLYPSFIAQDDTAIATIHGDLQRPPEESQNIDEVEQEVNSSVAGQDSGTGTVLTADNEVQRLLRQERPGSTESFVTSLLEAVSSGSGDQSFPLFTFAGESVAMSEGLERSWSFAEEFSRSLGGCKGFERPSMGAATLDSLFCDSDM</sequence>
<keyword evidence="3" id="KW-1185">Reference proteome</keyword>
<accession>A0A0D1ZJ26</accession>
<evidence type="ECO:0000256" key="1">
    <source>
        <dbReference type="SAM" id="Phobius"/>
    </source>
</evidence>
<dbReference type="AlphaFoldDB" id="A0A0D1ZJ26"/>
<dbReference type="PANTHER" id="PTHR33604">
    <property type="entry name" value="OSJNBA0004B13.7 PROTEIN"/>
    <property type="match status" value="1"/>
</dbReference>
<dbReference type="OMA" id="FFKHMPT"/>
<dbReference type="GeneID" id="27322948"/>
<reference evidence="2 3" key="1">
    <citation type="submission" date="2015-01" db="EMBL/GenBank/DDBJ databases">
        <title>The Genome Sequence of Exophiala mesophila CBS40295.</title>
        <authorList>
            <consortium name="The Broad Institute Genomics Platform"/>
            <person name="Cuomo C."/>
            <person name="de Hoog S."/>
            <person name="Gorbushina A."/>
            <person name="Stielow B."/>
            <person name="Teixiera M."/>
            <person name="Abouelleil A."/>
            <person name="Chapman S.B."/>
            <person name="Priest M."/>
            <person name="Young S.K."/>
            <person name="Wortman J."/>
            <person name="Nusbaum C."/>
            <person name="Birren B."/>
        </authorList>
    </citation>
    <scope>NUCLEOTIDE SEQUENCE [LARGE SCALE GENOMIC DNA]</scope>
    <source>
        <strain evidence="2 3">CBS 40295</strain>
    </source>
</reference>
<proteinExistence type="predicted"/>
<keyword evidence="1" id="KW-0812">Transmembrane</keyword>
<dbReference type="EMBL" id="KN847522">
    <property type="protein sequence ID" value="KIV93929.1"/>
    <property type="molecule type" value="Genomic_DNA"/>
</dbReference>
<evidence type="ECO:0000313" key="2">
    <source>
        <dbReference type="EMBL" id="KIV93929.1"/>
    </source>
</evidence>
<protein>
    <submittedName>
        <fullName evidence="2">Uncharacterized protein</fullName>
    </submittedName>
</protein>
<dbReference type="VEuPathDB" id="FungiDB:PV10_05103"/>
<evidence type="ECO:0000313" key="3">
    <source>
        <dbReference type="Proteomes" id="UP000054302"/>
    </source>
</evidence>
<gene>
    <name evidence="2" type="ORF">PV10_05103</name>
</gene>
<keyword evidence="1" id="KW-0472">Membrane</keyword>
<dbReference type="STRING" id="212818.A0A0D1ZJ26"/>
<dbReference type="OrthoDB" id="5397682at2759"/>
<dbReference type="RefSeq" id="XP_016225503.1">
    <property type="nucleotide sequence ID" value="XM_016369715.1"/>
</dbReference>
<dbReference type="HOGENOM" id="CLU_018583_0_0_1"/>
<keyword evidence="1" id="KW-1133">Transmembrane helix</keyword>
<name>A0A0D1ZJ26_EXOME</name>
<feature type="transmembrane region" description="Helical" evidence="1">
    <location>
        <begin position="44"/>
        <end position="61"/>
    </location>
</feature>
<organism evidence="2 3">
    <name type="scientific">Exophiala mesophila</name>
    <name type="common">Black yeast-like fungus</name>
    <dbReference type="NCBI Taxonomy" id="212818"/>
    <lineage>
        <taxon>Eukaryota</taxon>
        <taxon>Fungi</taxon>
        <taxon>Dikarya</taxon>
        <taxon>Ascomycota</taxon>
        <taxon>Pezizomycotina</taxon>
        <taxon>Eurotiomycetes</taxon>
        <taxon>Chaetothyriomycetidae</taxon>
        <taxon>Chaetothyriales</taxon>
        <taxon>Herpotrichiellaceae</taxon>
        <taxon>Exophiala</taxon>
    </lineage>
</organism>
<dbReference type="Proteomes" id="UP000054302">
    <property type="component" value="Unassembled WGS sequence"/>
</dbReference>
<dbReference type="PANTHER" id="PTHR33604:SF3">
    <property type="entry name" value="OSJNBA0004B13.7 PROTEIN"/>
    <property type="match status" value="1"/>
</dbReference>